<keyword evidence="9 18" id="KW-0999">Mitochondrion inner membrane</keyword>
<dbReference type="PRINTS" id="PR01436">
    <property type="entry name" value="NADHDHGNASE2"/>
</dbReference>
<feature type="transmembrane region" description="Helical" evidence="18">
    <location>
        <begin position="271"/>
        <end position="290"/>
    </location>
</feature>
<comment type="function">
    <text evidence="1">Core subunit of the mitochondrial membrane respiratory chain NADH dehydrogenase (Complex I) that is believed to belong to the minimal assembly required for catalysis. Complex I functions in the transfer of electrons from NADH to the respiratory chain. The immediate electron acceptor for the enzyme is believed to be ubiquinone.</text>
</comment>
<keyword evidence="12 18" id="KW-1133">Transmembrane helix</keyword>
<evidence type="ECO:0000256" key="10">
    <source>
        <dbReference type="ARBA" id="ARBA00022967"/>
    </source>
</evidence>
<keyword evidence="8 18" id="KW-0812">Transmembrane</keyword>
<evidence type="ECO:0000256" key="12">
    <source>
        <dbReference type="ARBA" id="ARBA00022989"/>
    </source>
</evidence>
<evidence type="ECO:0000256" key="8">
    <source>
        <dbReference type="ARBA" id="ARBA00022692"/>
    </source>
</evidence>
<evidence type="ECO:0000259" key="19">
    <source>
        <dbReference type="Pfam" id="PF00361"/>
    </source>
</evidence>
<feature type="transmembrane region" description="Helical" evidence="18">
    <location>
        <begin position="235"/>
        <end position="256"/>
    </location>
</feature>
<evidence type="ECO:0000256" key="6">
    <source>
        <dbReference type="ARBA" id="ARBA00022448"/>
    </source>
</evidence>
<evidence type="ECO:0000256" key="1">
    <source>
        <dbReference type="ARBA" id="ARBA00003257"/>
    </source>
</evidence>
<gene>
    <name evidence="20" type="primary">nad2</name>
</gene>
<evidence type="ECO:0000256" key="13">
    <source>
        <dbReference type="ARBA" id="ARBA00023027"/>
    </source>
</evidence>
<feature type="transmembrane region" description="Helical" evidence="18">
    <location>
        <begin position="311"/>
        <end position="336"/>
    </location>
</feature>
<dbReference type="Pfam" id="PF00361">
    <property type="entry name" value="Proton_antipo_M"/>
    <property type="match status" value="1"/>
</dbReference>
<evidence type="ECO:0000256" key="14">
    <source>
        <dbReference type="ARBA" id="ARBA00023075"/>
    </source>
</evidence>
<evidence type="ECO:0000256" key="17">
    <source>
        <dbReference type="ARBA" id="ARBA00049551"/>
    </source>
</evidence>
<evidence type="ECO:0000313" key="20">
    <source>
        <dbReference type="EMBL" id="AYR05206.1"/>
    </source>
</evidence>
<dbReference type="GO" id="GO:0008137">
    <property type="term" value="F:NADH dehydrogenase (ubiquinone) activity"/>
    <property type="evidence" value="ECO:0007669"/>
    <property type="project" value="UniProtKB-EC"/>
</dbReference>
<feature type="domain" description="NADH:quinone oxidoreductase/Mrp antiporter transmembrane" evidence="19">
    <location>
        <begin position="23"/>
        <end position="285"/>
    </location>
</feature>
<keyword evidence="16 18" id="KW-0472">Membrane</keyword>
<keyword evidence="11 18" id="KW-0249">Electron transport</keyword>
<feature type="transmembrane region" description="Helical" evidence="18">
    <location>
        <begin position="149"/>
        <end position="167"/>
    </location>
</feature>
<keyword evidence="13 18" id="KW-0520">NAD</keyword>
<geneLocation type="mitochondrion" evidence="20"/>
<evidence type="ECO:0000256" key="18">
    <source>
        <dbReference type="RuleBase" id="RU003403"/>
    </source>
</evidence>
<dbReference type="PANTHER" id="PTHR46552">
    <property type="entry name" value="NADH-UBIQUINONE OXIDOREDUCTASE CHAIN 2"/>
    <property type="match status" value="1"/>
</dbReference>
<feature type="transmembrane region" description="Helical" evidence="18">
    <location>
        <begin position="59"/>
        <end position="80"/>
    </location>
</feature>
<proteinExistence type="inferred from homology"/>
<keyword evidence="10 18" id="KW-1278">Translocase</keyword>
<feature type="transmembrane region" description="Helical" evidence="18">
    <location>
        <begin position="12"/>
        <end position="38"/>
    </location>
</feature>
<evidence type="ECO:0000256" key="4">
    <source>
        <dbReference type="ARBA" id="ARBA00012944"/>
    </source>
</evidence>
<keyword evidence="7 18" id="KW-0679">Respiratory chain</keyword>
<evidence type="ECO:0000256" key="11">
    <source>
        <dbReference type="ARBA" id="ARBA00022982"/>
    </source>
</evidence>
<evidence type="ECO:0000256" key="16">
    <source>
        <dbReference type="ARBA" id="ARBA00023136"/>
    </source>
</evidence>
<comment type="similarity">
    <text evidence="3 18">Belongs to the complex I subunit 2 family.</text>
</comment>
<dbReference type="EMBL" id="MH940182">
    <property type="protein sequence ID" value="AYR05206.1"/>
    <property type="molecule type" value="Genomic_DNA"/>
</dbReference>
<dbReference type="InterPro" id="IPR001750">
    <property type="entry name" value="ND/Mrp_TM"/>
</dbReference>
<keyword evidence="14 18" id="KW-0830">Ubiquinone</keyword>
<protein>
    <recommendedName>
        <fullName evidence="5 18">NADH-ubiquinone oxidoreductase chain 2</fullName>
        <ecNumber evidence="4 18">7.1.1.2</ecNumber>
    </recommendedName>
</protein>
<dbReference type="InterPro" id="IPR003917">
    <property type="entry name" value="NADH_UbQ_OxRdtase_chain2"/>
</dbReference>
<dbReference type="AlphaFoldDB" id="A0A3G3MEG8"/>
<evidence type="ECO:0000256" key="5">
    <source>
        <dbReference type="ARBA" id="ARBA00021008"/>
    </source>
</evidence>
<dbReference type="PANTHER" id="PTHR46552:SF1">
    <property type="entry name" value="NADH-UBIQUINONE OXIDOREDUCTASE CHAIN 2"/>
    <property type="match status" value="1"/>
</dbReference>
<comment type="function">
    <text evidence="18">Core subunit of the mitochondrial membrane respiratory chain NADH dehydrogenase (Complex I) which catalyzes electron transfer from NADH through the respiratory chain, using ubiquinone as an electron acceptor. Essential for the catalytic activity and assembly of complex I.</text>
</comment>
<comment type="catalytic activity">
    <reaction evidence="17 18">
        <text>a ubiquinone + NADH + 5 H(+)(in) = a ubiquinol + NAD(+) + 4 H(+)(out)</text>
        <dbReference type="Rhea" id="RHEA:29091"/>
        <dbReference type="Rhea" id="RHEA-COMP:9565"/>
        <dbReference type="Rhea" id="RHEA-COMP:9566"/>
        <dbReference type="ChEBI" id="CHEBI:15378"/>
        <dbReference type="ChEBI" id="CHEBI:16389"/>
        <dbReference type="ChEBI" id="CHEBI:17976"/>
        <dbReference type="ChEBI" id="CHEBI:57540"/>
        <dbReference type="ChEBI" id="CHEBI:57945"/>
        <dbReference type="EC" id="7.1.1.2"/>
    </reaction>
</comment>
<evidence type="ECO:0000256" key="15">
    <source>
        <dbReference type="ARBA" id="ARBA00023128"/>
    </source>
</evidence>
<feature type="transmembrane region" description="Helical" evidence="18">
    <location>
        <begin position="92"/>
        <end position="113"/>
    </location>
</feature>
<name>A0A3G3MEG8_9COLE</name>
<organism evidence="20">
    <name type="scientific">Coleoptera sp. ACP-2013</name>
    <dbReference type="NCBI Taxonomy" id="2485033"/>
    <lineage>
        <taxon>Eukaryota</taxon>
        <taxon>Metazoa</taxon>
        <taxon>Ecdysozoa</taxon>
        <taxon>Arthropoda</taxon>
        <taxon>Hexapoda</taxon>
        <taxon>Insecta</taxon>
        <taxon>Pterygota</taxon>
        <taxon>Neoptera</taxon>
        <taxon>Endopterygota</taxon>
        <taxon>Coleoptera</taxon>
    </lineage>
</organism>
<reference evidence="20" key="1">
    <citation type="journal article" date="2015" name="Mol. Biol. Evol.">
        <title>Soup to Tree: The Phylogeny of Beetles Inferred by Mitochondrial Metagenomics of a Bornean Rainforest Sample.</title>
        <authorList>
            <person name="Crampton-Platt A."/>
            <person name="Timmermans M.J."/>
            <person name="Gimmel M.L."/>
            <person name="Kutty S.N."/>
            <person name="Cockerill T.D."/>
            <person name="Vun Khen C."/>
            <person name="Vogler A.P."/>
        </authorList>
    </citation>
    <scope>NUCLEOTIDE SEQUENCE</scope>
</reference>
<keyword evidence="15 18" id="KW-0496">Mitochondrion</keyword>
<dbReference type="GO" id="GO:0006120">
    <property type="term" value="P:mitochondrial electron transport, NADH to ubiquinone"/>
    <property type="evidence" value="ECO:0007669"/>
    <property type="project" value="InterPro"/>
</dbReference>
<evidence type="ECO:0000256" key="9">
    <source>
        <dbReference type="ARBA" id="ARBA00022792"/>
    </source>
</evidence>
<evidence type="ECO:0000256" key="7">
    <source>
        <dbReference type="ARBA" id="ARBA00022660"/>
    </source>
</evidence>
<evidence type="ECO:0000256" key="3">
    <source>
        <dbReference type="ARBA" id="ARBA00007012"/>
    </source>
</evidence>
<dbReference type="InterPro" id="IPR050175">
    <property type="entry name" value="Complex_I_Subunit_2"/>
</dbReference>
<feature type="transmembrane region" description="Helical" evidence="18">
    <location>
        <begin position="125"/>
        <end position="143"/>
    </location>
</feature>
<reference evidence="20" key="2">
    <citation type="submission" date="2018-09" db="EMBL/GenBank/DDBJ databases">
        <authorList>
            <person name="James G."/>
        </authorList>
    </citation>
    <scope>NUCLEOTIDE SEQUENCE</scope>
</reference>
<accession>A0A3G3MEG8</accession>
<feature type="transmembrane region" description="Helical" evidence="18">
    <location>
        <begin position="201"/>
        <end position="223"/>
    </location>
</feature>
<dbReference type="EC" id="7.1.1.2" evidence="4 18"/>
<sequence length="337" mass="39527">MYKLYKILFFNFMILSTLITISAYTWFSMWLGLEINLLSFIPLMKSQNNKFPAEASLKYFIVQALASTMILFVIILSLNYLDYLPSNLNLEYLMIMNSALLMKMGAAPFHAWFPEVIEGLGWMNSLILLTWQKLGPMILIMYNFEMNNFFSYIIIFSSIIGSFLGLNQVSLRKILAYSSINHIAWLLSSMFYFKMMWMNYFLIYSMILCNIITIMYLLNIFYLNQLIMTINYSKLIKLFFMLNFLSLAGLPPFLGFMPKWLVINSLIENNFLILSIILILSTLITLYFYLRITMSSLTISKEELLIKVEKINYFFITWLNFLSLAGLLFCTSIFLIL</sequence>
<dbReference type="GO" id="GO:0005743">
    <property type="term" value="C:mitochondrial inner membrane"/>
    <property type="evidence" value="ECO:0007669"/>
    <property type="project" value="UniProtKB-SubCell"/>
</dbReference>
<evidence type="ECO:0000256" key="2">
    <source>
        <dbReference type="ARBA" id="ARBA00004448"/>
    </source>
</evidence>
<keyword evidence="6" id="KW-0813">Transport</keyword>
<comment type="subcellular location">
    <subcellularLocation>
        <location evidence="2 18">Mitochondrion inner membrane</location>
        <topology evidence="2 18">Multi-pass membrane protein</topology>
    </subcellularLocation>
</comment>